<evidence type="ECO:0000313" key="1">
    <source>
        <dbReference type="EMBL" id="MDP9800687.1"/>
    </source>
</evidence>
<dbReference type="Proteomes" id="UP001235966">
    <property type="component" value="Unassembled WGS sequence"/>
</dbReference>
<organism evidence="1 2">
    <name type="scientific">Arcanobacterium wilhelmae</name>
    <dbReference type="NCBI Taxonomy" id="1803177"/>
    <lineage>
        <taxon>Bacteria</taxon>
        <taxon>Bacillati</taxon>
        <taxon>Actinomycetota</taxon>
        <taxon>Actinomycetes</taxon>
        <taxon>Actinomycetales</taxon>
        <taxon>Actinomycetaceae</taxon>
        <taxon>Arcanobacterium</taxon>
    </lineage>
</organism>
<comment type="caution">
    <text evidence="1">The sequence shown here is derived from an EMBL/GenBank/DDBJ whole genome shotgun (WGS) entry which is preliminary data.</text>
</comment>
<name>A0ABT9NAG8_9ACTO</name>
<evidence type="ECO:0000313" key="2">
    <source>
        <dbReference type="Proteomes" id="UP001235966"/>
    </source>
</evidence>
<dbReference type="EMBL" id="JAUSQW010000001">
    <property type="protein sequence ID" value="MDP9800687.1"/>
    <property type="molecule type" value="Genomic_DNA"/>
</dbReference>
<proteinExistence type="predicted"/>
<protein>
    <submittedName>
        <fullName evidence="1">Uncharacterized protein</fullName>
    </submittedName>
</protein>
<keyword evidence="2" id="KW-1185">Reference proteome</keyword>
<accession>A0ABT9NAG8</accession>
<dbReference type="RefSeq" id="WP_278058078.1">
    <property type="nucleotide sequence ID" value="NZ_CP121247.1"/>
</dbReference>
<reference evidence="1 2" key="1">
    <citation type="submission" date="2023-07" db="EMBL/GenBank/DDBJ databases">
        <title>Sequencing the genomes of 1000 actinobacteria strains.</title>
        <authorList>
            <person name="Klenk H.-P."/>
        </authorList>
    </citation>
    <scope>NUCLEOTIDE SEQUENCE [LARGE SCALE GENOMIC DNA]</scope>
    <source>
        <strain evidence="1 2">DSM 102162</strain>
    </source>
</reference>
<sequence length="461" mass="51184">MPDYSNKAFLGHAFRPWPELEGARRPIFPAGQVLVHYGNDGSFSRFVGEFSSCTGAGFGTDLVSVAPKLSTEWRLKTHMALRSVPWPWRDRSAEWAQTSAEESGDEPPLDYGMFSQINGPRFEAWIDLGYGPDLYRGQSHGMLEPVDLLMSIDEAPEQETPEDDLAGSDTPKTAVEALDDVELGGASASASAERAPDLMFWATRYREPFANDYRVARYNFTKRRYLPEIGEVKQDLDPRIVRTAARSLPRPTEEGKFVRRVVRALEDALQVFGAGGEPERLAPGEVLIQGSEIGGGAVVHVARHGMMIRLLEARADWDGHRAGEIADGLEAAESAGTWNPGEDWDGQYISPDYRAPLKRRIFTLVVSRPEFPSGSRLSAEEEALAQSTANWEEPIPGYGPYLSYGMIAVEADAIWFDPQTYHLDPQLTPEEAAQTWLADLAPILWNDGRPLTDGHPRIRLD</sequence>
<gene>
    <name evidence="1" type="ORF">J2S49_000763</name>
</gene>